<dbReference type="InterPro" id="IPR000160">
    <property type="entry name" value="GGDEF_dom"/>
</dbReference>
<keyword evidence="1" id="KW-0812">Transmembrane</keyword>
<dbReference type="PATRIC" id="fig|106634.4.peg.1423"/>
<feature type="domain" description="GGDEF" evidence="3">
    <location>
        <begin position="240"/>
        <end position="378"/>
    </location>
</feature>
<dbReference type="Pfam" id="PF00990">
    <property type="entry name" value="GGDEF"/>
    <property type="match status" value="1"/>
</dbReference>
<dbReference type="PROSITE" id="PS50883">
    <property type="entry name" value="EAL"/>
    <property type="match status" value="1"/>
</dbReference>
<keyword evidence="5" id="KW-1185">Reference proteome</keyword>
<dbReference type="SUPFAM" id="SSF55073">
    <property type="entry name" value="Nucleotide cyclase"/>
    <property type="match status" value="1"/>
</dbReference>
<dbReference type="EMBL" id="CP011367">
    <property type="protein sequence ID" value="AKJ95114.1"/>
    <property type="molecule type" value="Genomic_DNA"/>
</dbReference>
<evidence type="ECO:0000256" key="1">
    <source>
        <dbReference type="SAM" id="Phobius"/>
    </source>
</evidence>
<accession>A0A0G3G427</accession>
<dbReference type="InterPro" id="IPR043128">
    <property type="entry name" value="Rev_trsase/Diguanyl_cyclase"/>
</dbReference>
<feature type="domain" description="EAL" evidence="2">
    <location>
        <begin position="387"/>
        <end position="642"/>
    </location>
</feature>
<dbReference type="CDD" id="cd01948">
    <property type="entry name" value="EAL"/>
    <property type="match status" value="1"/>
</dbReference>
<dbReference type="Gene3D" id="3.20.20.450">
    <property type="entry name" value="EAL domain"/>
    <property type="match status" value="1"/>
</dbReference>
<gene>
    <name evidence="4" type="ORF">TVD_06960</name>
</gene>
<dbReference type="SUPFAM" id="SSF141868">
    <property type="entry name" value="EAL domain-like"/>
    <property type="match status" value="1"/>
</dbReference>
<keyword evidence="1" id="KW-1133">Transmembrane helix</keyword>
<proteinExistence type="predicted"/>
<organism evidence="4 5">
    <name type="scientific">Thioalkalivibrio versutus</name>
    <dbReference type="NCBI Taxonomy" id="106634"/>
    <lineage>
        <taxon>Bacteria</taxon>
        <taxon>Pseudomonadati</taxon>
        <taxon>Pseudomonadota</taxon>
        <taxon>Gammaproteobacteria</taxon>
        <taxon>Chromatiales</taxon>
        <taxon>Ectothiorhodospiraceae</taxon>
        <taxon>Thioalkalivibrio</taxon>
    </lineage>
</organism>
<feature type="transmembrane region" description="Helical" evidence="1">
    <location>
        <begin position="176"/>
        <end position="196"/>
    </location>
</feature>
<dbReference type="SMART" id="SM00052">
    <property type="entry name" value="EAL"/>
    <property type="match status" value="1"/>
</dbReference>
<dbReference type="PANTHER" id="PTHR33121:SF70">
    <property type="entry name" value="SIGNALING PROTEIN YKOW"/>
    <property type="match status" value="1"/>
</dbReference>
<dbReference type="GO" id="GO:0071111">
    <property type="term" value="F:cyclic-guanylate-specific phosphodiesterase activity"/>
    <property type="evidence" value="ECO:0007669"/>
    <property type="project" value="InterPro"/>
</dbReference>
<dbReference type="OrthoDB" id="5777683at2"/>
<dbReference type="Gene3D" id="3.30.70.270">
    <property type="match status" value="1"/>
</dbReference>
<keyword evidence="1" id="KW-0472">Membrane</keyword>
<evidence type="ECO:0000259" key="2">
    <source>
        <dbReference type="PROSITE" id="PS50883"/>
    </source>
</evidence>
<reference evidence="4 5" key="1">
    <citation type="submission" date="2015-04" db="EMBL/GenBank/DDBJ databases">
        <title>Complete Sequence for the Genome of the Thioalkalivibrio versutus D301.</title>
        <authorList>
            <person name="Mu T."/>
            <person name="Zhou J."/>
            <person name="Xu X."/>
        </authorList>
    </citation>
    <scope>NUCLEOTIDE SEQUENCE [LARGE SCALE GENOMIC DNA]</scope>
    <source>
        <strain evidence="4 5">D301</strain>
    </source>
</reference>
<dbReference type="NCBIfam" id="TIGR00254">
    <property type="entry name" value="GGDEF"/>
    <property type="match status" value="1"/>
</dbReference>
<feature type="transmembrane region" description="Helical" evidence="1">
    <location>
        <begin position="38"/>
        <end position="60"/>
    </location>
</feature>
<dbReference type="AlphaFoldDB" id="A0A0G3G427"/>
<evidence type="ECO:0000259" key="3">
    <source>
        <dbReference type="PROSITE" id="PS50887"/>
    </source>
</evidence>
<evidence type="ECO:0000313" key="4">
    <source>
        <dbReference type="EMBL" id="AKJ95114.1"/>
    </source>
</evidence>
<dbReference type="Proteomes" id="UP000064201">
    <property type="component" value="Chromosome"/>
</dbReference>
<protein>
    <submittedName>
        <fullName evidence="4">Diguanylate cyclase</fullName>
    </submittedName>
</protein>
<name>A0A0G3G427_9GAMM</name>
<dbReference type="InterPro" id="IPR035919">
    <property type="entry name" value="EAL_sf"/>
</dbReference>
<evidence type="ECO:0000313" key="5">
    <source>
        <dbReference type="Proteomes" id="UP000064201"/>
    </source>
</evidence>
<dbReference type="KEGG" id="tvr:TVD_06960"/>
<sequence>MALTPRDNPPASSVRALVPAREALRAEPQFDTYLTRQIPVLVALSLVPGLGYILLGALHGAFTAAAAWYSVMFAASLWGLQLYWRYHRSPLSPEQRLRWRLHLTLFLYLYLALWTAIFLIFVRLDSHNLHYIAIFTQIGATTVVAALLYPAPWVFRPLIPAMMAPLAGYFLLIGDWYSYVLAAFSATLALVLFYAANSSFGLLRNSFHQASHDALTGLNNRAAFIEHLEQSLEVLQHHGQYSYLLLIDLDHFKTVNDLLGHDIGDELLKSVTRDFANTLPPGHHLARLGGDEFVIVAPGKEDRQTCERAARRLAHSLLQVVKTPYIIRNHHLHVSASIGIRLIEPAQPVDSHQLVREADIAMYEVKDRGRDGVVVFSDELSRAVERHLQIERCLHFALHNREIEVLFQPQVDTTGRIRSAETLIRWHSAELGAVSPAEFIPIAEQTGYISELGDAVIARAFQALRDWDRAGFPLEQLAINISPRQLVHLNFVHRMQDLITRYLGREHAHRITLEITEHVVAEDTDRVIHIMQALRQMGLRFSMDDFGTGFSSLSYLKRLPFDELKIDRSFVRQVDHDTNDQAMVRTICDIARQFGLAVVAEGVETEAQYRWLTTHGDLLFQGFLFARPMDANAFFDHCRRAPALKPDTSRAAPAAG</sequence>
<dbReference type="RefSeq" id="WP_047251184.1">
    <property type="nucleotide sequence ID" value="NZ_CP011367.1"/>
</dbReference>
<feature type="transmembrane region" description="Helical" evidence="1">
    <location>
        <begin position="105"/>
        <end position="124"/>
    </location>
</feature>
<dbReference type="CDD" id="cd01949">
    <property type="entry name" value="GGDEF"/>
    <property type="match status" value="1"/>
</dbReference>
<dbReference type="InterPro" id="IPR029787">
    <property type="entry name" value="Nucleotide_cyclase"/>
</dbReference>
<dbReference type="STRING" id="106634.TVD_06960"/>
<dbReference type="PANTHER" id="PTHR33121">
    <property type="entry name" value="CYCLIC DI-GMP PHOSPHODIESTERASE PDEF"/>
    <property type="match status" value="1"/>
</dbReference>
<dbReference type="Pfam" id="PF00563">
    <property type="entry name" value="EAL"/>
    <property type="match status" value="1"/>
</dbReference>
<dbReference type="SMART" id="SM00267">
    <property type="entry name" value="GGDEF"/>
    <property type="match status" value="1"/>
</dbReference>
<dbReference type="PROSITE" id="PS50887">
    <property type="entry name" value="GGDEF"/>
    <property type="match status" value="1"/>
</dbReference>
<dbReference type="InterPro" id="IPR001633">
    <property type="entry name" value="EAL_dom"/>
</dbReference>
<feature type="transmembrane region" description="Helical" evidence="1">
    <location>
        <begin position="66"/>
        <end position="84"/>
    </location>
</feature>
<feature type="transmembrane region" description="Helical" evidence="1">
    <location>
        <begin position="130"/>
        <end position="155"/>
    </location>
</feature>
<dbReference type="InterPro" id="IPR050706">
    <property type="entry name" value="Cyclic-di-GMP_PDE-like"/>
</dbReference>